<comment type="caution">
    <text evidence="2">The sequence shown here is derived from an EMBL/GenBank/DDBJ whole genome shotgun (WGS) entry which is preliminary data.</text>
</comment>
<dbReference type="RefSeq" id="WP_146262685.1">
    <property type="nucleotide sequence ID" value="NZ_SELG01000038.1"/>
</dbReference>
<dbReference type="AlphaFoldDB" id="A0A563DBB1"/>
<accession>A0A563DBB1</accession>
<protein>
    <recommendedName>
        <fullName evidence="4">Rieske domain-containing protein</fullName>
    </recommendedName>
</protein>
<evidence type="ECO:0008006" key="4">
    <source>
        <dbReference type="Google" id="ProtNLM"/>
    </source>
</evidence>
<evidence type="ECO:0000313" key="3">
    <source>
        <dbReference type="Proteomes" id="UP000319499"/>
    </source>
</evidence>
<feature type="signal peptide" evidence="1">
    <location>
        <begin position="1"/>
        <end position="21"/>
    </location>
</feature>
<dbReference type="OrthoDB" id="1272144at2"/>
<evidence type="ECO:0000313" key="2">
    <source>
        <dbReference type="EMBL" id="TWP27339.1"/>
    </source>
</evidence>
<keyword evidence="1" id="KW-0732">Signal</keyword>
<name>A0A563DBB1_9FLAO</name>
<keyword evidence="3" id="KW-1185">Reference proteome</keyword>
<feature type="chain" id="PRO_5021751000" description="Rieske domain-containing protein" evidence="1">
    <location>
        <begin position="22"/>
        <end position="147"/>
    </location>
</feature>
<sequence length="147" mass="16053">MIKKNINLFLFFLIFSLFTHCTNGDKTISCFPNTSINVALDLGLPSNQNLASINGYVYVPAGPLSGTRGLIVINTSQGFVAYDRNAPHICPSESSTLEVVDDFYILCPDDGAQWLFNGQPIGDKAAGRPPKSYPAQLIGNMVYINYN</sequence>
<evidence type="ECO:0000256" key="1">
    <source>
        <dbReference type="SAM" id="SignalP"/>
    </source>
</evidence>
<proteinExistence type="predicted"/>
<gene>
    <name evidence="2" type="ORF">ETU09_07805</name>
</gene>
<dbReference type="Proteomes" id="UP000319499">
    <property type="component" value="Unassembled WGS sequence"/>
</dbReference>
<reference evidence="2 3" key="1">
    <citation type="submission" date="2019-02" db="EMBL/GenBank/DDBJ databases">
        <title>Apibacter muscae sp. nov.: a novel member of the house fly microbiota.</title>
        <authorList>
            <person name="Park R."/>
        </authorList>
    </citation>
    <scope>NUCLEOTIDE SEQUENCE [LARGE SCALE GENOMIC DNA]</scope>
    <source>
        <strain evidence="2 3">AL1</strain>
    </source>
</reference>
<dbReference type="EMBL" id="SELH01000023">
    <property type="protein sequence ID" value="TWP27339.1"/>
    <property type="molecule type" value="Genomic_DNA"/>
</dbReference>
<organism evidence="2 3">
    <name type="scientific">Apibacter muscae</name>
    <dbReference type="NCBI Taxonomy" id="2509004"/>
    <lineage>
        <taxon>Bacteria</taxon>
        <taxon>Pseudomonadati</taxon>
        <taxon>Bacteroidota</taxon>
        <taxon>Flavobacteriia</taxon>
        <taxon>Flavobacteriales</taxon>
        <taxon>Weeksellaceae</taxon>
        <taxon>Apibacter</taxon>
    </lineage>
</organism>